<name>Q02AZ9_SOLUE</name>
<evidence type="ECO:0000259" key="1">
    <source>
        <dbReference type="Pfam" id="PF07238"/>
    </source>
</evidence>
<dbReference type="STRING" id="234267.Acid_0768"/>
<dbReference type="HOGENOM" id="CLU_2156697_0_0_0"/>
<feature type="domain" description="PilZ" evidence="1">
    <location>
        <begin position="2"/>
        <end position="83"/>
    </location>
</feature>
<dbReference type="AlphaFoldDB" id="Q02AZ9"/>
<reference evidence="2" key="1">
    <citation type="submission" date="2006-10" db="EMBL/GenBank/DDBJ databases">
        <title>Complete sequence of Solibacter usitatus Ellin6076.</title>
        <authorList>
            <consortium name="US DOE Joint Genome Institute"/>
            <person name="Copeland A."/>
            <person name="Lucas S."/>
            <person name="Lapidus A."/>
            <person name="Barry K."/>
            <person name="Detter J.C."/>
            <person name="Glavina del Rio T."/>
            <person name="Hammon N."/>
            <person name="Israni S."/>
            <person name="Dalin E."/>
            <person name="Tice H."/>
            <person name="Pitluck S."/>
            <person name="Thompson L.S."/>
            <person name="Brettin T."/>
            <person name="Bruce D."/>
            <person name="Han C."/>
            <person name="Tapia R."/>
            <person name="Gilna P."/>
            <person name="Schmutz J."/>
            <person name="Larimer F."/>
            <person name="Land M."/>
            <person name="Hauser L."/>
            <person name="Kyrpides N."/>
            <person name="Mikhailova N."/>
            <person name="Janssen P.H."/>
            <person name="Kuske C.R."/>
            <person name="Richardson P."/>
        </authorList>
    </citation>
    <scope>NUCLEOTIDE SEQUENCE</scope>
    <source>
        <strain evidence="2">Ellin6076</strain>
    </source>
</reference>
<dbReference type="EMBL" id="CP000473">
    <property type="protein sequence ID" value="ABJ81767.1"/>
    <property type="molecule type" value="Genomic_DNA"/>
</dbReference>
<dbReference type="SUPFAM" id="SSF141371">
    <property type="entry name" value="PilZ domain-like"/>
    <property type="match status" value="1"/>
</dbReference>
<dbReference type="Gene3D" id="2.40.10.220">
    <property type="entry name" value="predicted glycosyltransferase like domains"/>
    <property type="match status" value="1"/>
</dbReference>
<proteinExistence type="predicted"/>
<organism evidence="2">
    <name type="scientific">Solibacter usitatus (strain Ellin6076)</name>
    <dbReference type="NCBI Taxonomy" id="234267"/>
    <lineage>
        <taxon>Bacteria</taxon>
        <taxon>Pseudomonadati</taxon>
        <taxon>Acidobacteriota</taxon>
        <taxon>Terriglobia</taxon>
        <taxon>Bryobacterales</taxon>
        <taxon>Solibacteraceae</taxon>
        <taxon>Candidatus Solibacter</taxon>
    </lineage>
</organism>
<dbReference type="KEGG" id="sus:Acid_0768"/>
<accession>Q02AZ9</accession>
<dbReference type="OrthoDB" id="122570at2"/>
<dbReference type="InParanoid" id="Q02AZ9"/>
<gene>
    <name evidence="2" type="ordered locus">Acid_0768</name>
</gene>
<dbReference type="Pfam" id="PF07238">
    <property type="entry name" value="PilZ"/>
    <property type="match status" value="1"/>
</dbReference>
<evidence type="ECO:0000313" key="2">
    <source>
        <dbReference type="EMBL" id="ABJ81767.1"/>
    </source>
</evidence>
<dbReference type="InterPro" id="IPR009875">
    <property type="entry name" value="PilZ_domain"/>
</dbReference>
<dbReference type="GO" id="GO:0035438">
    <property type="term" value="F:cyclic-di-GMP binding"/>
    <property type="evidence" value="ECO:0007669"/>
    <property type="project" value="InterPro"/>
</dbReference>
<protein>
    <submittedName>
        <fullName evidence="2">Type IV pilus assembly PilZ</fullName>
    </submittedName>
</protein>
<sequence>MEQRRTRRFQLQLPLSITRTGAERVTFIGFTKNISSSGVLFTTRREPDLGGPIEYIITLNNEGPQSVNLRCMGKVLRADRLEEAENDQGTNYQIAATLERYEFVRDRGAHR</sequence>